<accession>A0A178XHD2</accession>
<reference evidence="2 3" key="1">
    <citation type="journal article" date="2016" name="Int. J. Syst. Evol. Microbiol.">
        <title>Ensifer glycinis sp. nov., an novel rhizobial species associated with Glycine spp.</title>
        <authorList>
            <person name="Yan H."/>
            <person name="Yan J."/>
            <person name="Sui X.H."/>
            <person name="Wang E.T."/>
            <person name="Chen W.X."/>
            <person name="Zhang X.X."/>
            <person name="Chen W.F."/>
        </authorList>
    </citation>
    <scope>NUCLEOTIDE SEQUENCE [LARGE SCALE GENOMIC DNA]</scope>
    <source>
        <strain evidence="2 3">CCBAU 23380</strain>
    </source>
</reference>
<name>A0A178XHD2_9HYPH</name>
<feature type="transmembrane region" description="Helical" evidence="1">
    <location>
        <begin position="16"/>
        <end position="38"/>
    </location>
</feature>
<dbReference type="AlphaFoldDB" id="A0A178XHD2"/>
<evidence type="ECO:0000313" key="3">
    <source>
        <dbReference type="Proteomes" id="UP000094025"/>
    </source>
</evidence>
<feature type="transmembrane region" description="Helical" evidence="1">
    <location>
        <begin position="82"/>
        <end position="99"/>
    </location>
</feature>
<dbReference type="Pfam" id="PF05437">
    <property type="entry name" value="AzlD"/>
    <property type="match status" value="1"/>
</dbReference>
<dbReference type="InterPro" id="IPR008407">
    <property type="entry name" value="Brnchd-chn_aa_trnsp_AzlD"/>
</dbReference>
<dbReference type="Proteomes" id="UP000094025">
    <property type="component" value="Unassembled WGS sequence"/>
</dbReference>
<comment type="caution">
    <text evidence="2">The sequence shown here is derived from an EMBL/GenBank/DDBJ whole genome shotgun (WGS) entry which is preliminary data.</text>
</comment>
<dbReference type="EMBL" id="LPUX01000068">
    <property type="protein sequence ID" value="OAP34611.1"/>
    <property type="molecule type" value="Genomic_DNA"/>
</dbReference>
<keyword evidence="3" id="KW-1185">Reference proteome</keyword>
<keyword evidence="1" id="KW-0472">Membrane</keyword>
<evidence type="ECO:0000313" key="2">
    <source>
        <dbReference type="EMBL" id="OAP34611.1"/>
    </source>
</evidence>
<organism evidence="2 3">
    <name type="scientific">Sinorhizobium glycinis</name>
    <dbReference type="NCBI Taxonomy" id="1472378"/>
    <lineage>
        <taxon>Bacteria</taxon>
        <taxon>Pseudomonadati</taxon>
        <taxon>Pseudomonadota</taxon>
        <taxon>Alphaproteobacteria</taxon>
        <taxon>Hyphomicrobiales</taxon>
        <taxon>Rhizobiaceae</taxon>
        <taxon>Sinorhizobium/Ensifer group</taxon>
        <taxon>Sinorhizobium</taxon>
    </lineage>
</organism>
<sequence length="123" mass="13283">MAFAPGGTPVTWTDGWWAYAFIAIAGWIATDLWRWLGVLAGKRLRDDSEALNWVRAVATALVAAVIAKLILYPTGVLAQSPLWLRAGAVVFGTIAFFLARQKPVVGIATSIAVLAIGLWWLGF</sequence>
<feature type="transmembrane region" description="Helical" evidence="1">
    <location>
        <begin position="104"/>
        <end position="122"/>
    </location>
</feature>
<keyword evidence="1" id="KW-0812">Transmembrane</keyword>
<keyword evidence="1" id="KW-1133">Transmembrane helix</keyword>
<protein>
    <submittedName>
        <fullName evidence="2">Branched-chain amino acid transport</fullName>
    </submittedName>
</protein>
<proteinExistence type="predicted"/>
<feature type="transmembrane region" description="Helical" evidence="1">
    <location>
        <begin position="50"/>
        <end position="70"/>
    </location>
</feature>
<dbReference type="STRING" id="1472378.AU381_24405"/>
<evidence type="ECO:0000256" key="1">
    <source>
        <dbReference type="SAM" id="Phobius"/>
    </source>
</evidence>
<gene>
    <name evidence="2" type="ORF">AU381_24405</name>
</gene>